<comment type="caution">
    <text evidence="1">The sequence shown here is derived from an EMBL/GenBank/DDBJ whole genome shotgun (WGS) entry which is preliminary data.</text>
</comment>
<reference evidence="1 2" key="1">
    <citation type="submission" date="2019-03" db="EMBL/GenBank/DDBJ databases">
        <title>Single cell metagenomics reveals metabolic interactions within the superorganism composed of flagellate Streblomastix strix and complex community of Bacteroidetes bacteria on its surface.</title>
        <authorList>
            <person name="Treitli S.C."/>
            <person name="Kolisko M."/>
            <person name="Husnik F."/>
            <person name="Keeling P."/>
            <person name="Hampl V."/>
        </authorList>
    </citation>
    <scope>NUCLEOTIDE SEQUENCE [LARGE SCALE GENOMIC DNA]</scope>
    <source>
        <strain evidence="1">ST1C</strain>
    </source>
</reference>
<dbReference type="EMBL" id="SNRW01026706">
    <property type="protein sequence ID" value="KAA6360609.1"/>
    <property type="molecule type" value="Genomic_DNA"/>
</dbReference>
<accession>A0A5J4TRT3</accession>
<proteinExistence type="predicted"/>
<feature type="non-terminal residue" evidence="1">
    <location>
        <position position="1"/>
    </location>
</feature>
<protein>
    <submittedName>
        <fullName evidence="1">Uncharacterized protein</fullName>
    </submittedName>
</protein>
<dbReference type="Proteomes" id="UP000324800">
    <property type="component" value="Unassembled WGS sequence"/>
</dbReference>
<evidence type="ECO:0000313" key="2">
    <source>
        <dbReference type="Proteomes" id="UP000324800"/>
    </source>
</evidence>
<sequence>QYVILQHGQRRCAVTGEEKANHRIMRKKEIISNKFEAEFITGNVFANEFFEIDILETKDHYITETALWITVGKQVHFDSNNNTFRYLKLDGDSRSAPPKFVGWSLYMKVRGNIFEDNLNFGTVGTIISLIDGGLGQLQDYFSLNRIIINKERQDPPSRTYVANGHDYSLEMGEPFNHLYFGSEIIPDRYYTEDVIRSDLQEYHRQCR</sequence>
<name>A0A5J4TRT3_9EUKA</name>
<dbReference type="AlphaFoldDB" id="A0A5J4TRT3"/>
<organism evidence="1 2">
    <name type="scientific">Streblomastix strix</name>
    <dbReference type="NCBI Taxonomy" id="222440"/>
    <lineage>
        <taxon>Eukaryota</taxon>
        <taxon>Metamonada</taxon>
        <taxon>Preaxostyla</taxon>
        <taxon>Oxymonadida</taxon>
        <taxon>Streblomastigidae</taxon>
        <taxon>Streblomastix</taxon>
    </lineage>
</organism>
<evidence type="ECO:0000313" key="1">
    <source>
        <dbReference type="EMBL" id="KAA6360609.1"/>
    </source>
</evidence>
<gene>
    <name evidence="1" type="ORF">EZS28_043863</name>
</gene>